<dbReference type="RefSeq" id="WP_036334327.1">
    <property type="nucleotide sequence ID" value="NZ_JPMX01000019.1"/>
</dbReference>
<dbReference type="PANTHER" id="PTHR37017:SF11">
    <property type="entry name" value="ESTERASE_LIPASE_THIOESTERASE DOMAIN-CONTAINING PROTEIN"/>
    <property type="match status" value="1"/>
</dbReference>
<gene>
    <name evidence="2" type="ORF">IN07_06100</name>
</gene>
<dbReference type="InterPro" id="IPR052897">
    <property type="entry name" value="Sec-Metab_Biosynth_Hydrolase"/>
</dbReference>
<dbReference type="Proteomes" id="UP000029713">
    <property type="component" value="Unassembled WGS sequence"/>
</dbReference>
<evidence type="ECO:0000313" key="3">
    <source>
        <dbReference type="Proteomes" id="UP000029713"/>
    </source>
</evidence>
<sequence>MPATLVLVHGAWHTPWCWQPLVDHLPGVDVVRVALPSSGTDPQSLGDLTADAAAVRDALAEVEGPVVLVGHSYGGIPISEAATAELGVAHLVYLCAFQLDVGDSLVSSLGGQVPSWQELHPTHVRATAPETVFYNGVSPELTQQAVAELQLQSTAALTQPLSRAAWTELPSTYVVCEQDQAIPVAAQEAMSSRAGTVLRLDTGHSPFLAAPAELAALLRPIVERAG</sequence>
<dbReference type="PANTHER" id="PTHR37017">
    <property type="entry name" value="AB HYDROLASE-1 DOMAIN-CONTAINING PROTEIN-RELATED"/>
    <property type="match status" value="1"/>
</dbReference>
<feature type="domain" description="AB hydrolase-1" evidence="1">
    <location>
        <begin position="5"/>
        <end position="216"/>
    </location>
</feature>
<reference evidence="2 3" key="1">
    <citation type="submission" date="2014-07" db="EMBL/GenBank/DDBJ databases">
        <title>Biosystematic studies on Modestobacter strains isolated from extreme hyper-arid desert soil and from historic building.</title>
        <authorList>
            <person name="Bukarasam K."/>
            <person name="Bull A."/>
            <person name="Girard G."/>
            <person name="van Wezel G."/>
            <person name="Goodfellow M."/>
        </authorList>
    </citation>
    <scope>NUCLEOTIDE SEQUENCE [LARGE SCALE GENOMIC DNA]</scope>
    <source>
        <strain evidence="2 3">KNN45-2b</strain>
    </source>
</reference>
<keyword evidence="3" id="KW-1185">Reference proteome</keyword>
<evidence type="ECO:0000259" key="1">
    <source>
        <dbReference type="Pfam" id="PF12697"/>
    </source>
</evidence>
<protein>
    <recommendedName>
        <fullName evidence="1">AB hydrolase-1 domain-containing protein</fullName>
    </recommendedName>
</protein>
<evidence type="ECO:0000313" key="2">
    <source>
        <dbReference type="EMBL" id="KGH47685.1"/>
    </source>
</evidence>
<dbReference type="OrthoDB" id="64996at2"/>
<comment type="caution">
    <text evidence="2">The sequence shown here is derived from an EMBL/GenBank/DDBJ whole genome shotgun (WGS) entry which is preliminary data.</text>
</comment>
<dbReference type="Pfam" id="PF12697">
    <property type="entry name" value="Abhydrolase_6"/>
    <property type="match status" value="1"/>
</dbReference>
<dbReference type="STRING" id="1522368.IN07_06100"/>
<proteinExistence type="predicted"/>
<dbReference type="Gene3D" id="3.40.50.1820">
    <property type="entry name" value="alpha/beta hydrolase"/>
    <property type="match status" value="1"/>
</dbReference>
<dbReference type="InterPro" id="IPR000073">
    <property type="entry name" value="AB_hydrolase_1"/>
</dbReference>
<name>A0A098YBC3_9ACTN</name>
<dbReference type="EMBL" id="JPMX01000019">
    <property type="protein sequence ID" value="KGH47685.1"/>
    <property type="molecule type" value="Genomic_DNA"/>
</dbReference>
<accession>A0A098YBC3</accession>
<dbReference type="AlphaFoldDB" id="A0A098YBC3"/>
<dbReference type="GO" id="GO:0003824">
    <property type="term" value="F:catalytic activity"/>
    <property type="evidence" value="ECO:0007669"/>
    <property type="project" value="UniProtKB-ARBA"/>
</dbReference>
<organism evidence="2 3">
    <name type="scientific">Modestobacter caceresii</name>
    <dbReference type="NCBI Taxonomy" id="1522368"/>
    <lineage>
        <taxon>Bacteria</taxon>
        <taxon>Bacillati</taxon>
        <taxon>Actinomycetota</taxon>
        <taxon>Actinomycetes</taxon>
        <taxon>Geodermatophilales</taxon>
        <taxon>Geodermatophilaceae</taxon>
        <taxon>Modestobacter</taxon>
    </lineage>
</organism>
<dbReference type="SUPFAM" id="SSF53474">
    <property type="entry name" value="alpha/beta-Hydrolases"/>
    <property type="match status" value="1"/>
</dbReference>
<dbReference type="InterPro" id="IPR029058">
    <property type="entry name" value="AB_hydrolase_fold"/>
</dbReference>